<gene>
    <name evidence="1" type="ORF">Mal64_06900</name>
</gene>
<accession>A0A5C5ZTA9</accession>
<evidence type="ECO:0000313" key="2">
    <source>
        <dbReference type="Proteomes" id="UP000315440"/>
    </source>
</evidence>
<organism evidence="1 2">
    <name type="scientific">Pseudobythopirellula maris</name>
    <dbReference type="NCBI Taxonomy" id="2527991"/>
    <lineage>
        <taxon>Bacteria</taxon>
        <taxon>Pseudomonadati</taxon>
        <taxon>Planctomycetota</taxon>
        <taxon>Planctomycetia</taxon>
        <taxon>Pirellulales</taxon>
        <taxon>Lacipirellulaceae</taxon>
        <taxon>Pseudobythopirellula</taxon>
    </lineage>
</organism>
<keyword evidence="2" id="KW-1185">Reference proteome</keyword>
<protein>
    <recommendedName>
        <fullName evidence="3">Gamma-glutamylcyclotransferase AIG2-like domain-containing protein</fullName>
    </recommendedName>
</protein>
<sequence>MIEDWGSRLDRVGVRSSVTRLLADVAAHQIAYPWEGLEGSLAKRGLSAITLVGYGSLMNTESAAKTLSGVPAEGYPPVIAWGARRLFDYVMTPGAFVRYGQPTDETEVAALNVLWTGSCSDCLCGRAITLEVSDLPALRQREQNYDLCPVAWMPWSGENDSVSLGYVLRAPQGSEAVCKDIRPYPPYLKVCVEGARSVDPPFEACFWETTYEADGRRLIGKRP</sequence>
<evidence type="ECO:0008006" key="3">
    <source>
        <dbReference type="Google" id="ProtNLM"/>
    </source>
</evidence>
<dbReference type="AlphaFoldDB" id="A0A5C5ZTA9"/>
<dbReference type="EMBL" id="SJPQ01000001">
    <property type="protein sequence ID" value="TWT90305.1"/>
    <property type="molecule type" value="Genomic_DNA"/>
</dbReference>
<reference evidence="1 2" key="1">
    <citation type="submission" date="2019-02" db="EMBL/GenBank/DDBJ databases">
        <title>Deep-cultivation of Planctomycetes and their phenomic and genomic characterization uncovers novel biology.</title>
        <authorList>
            <person name="Wiegand S."/>
            <person name="Jogler M."/>
            <person name="Boedeker C."/>
            <person name="Pinto D."/>
            <person name="Vollmers J."/>
            <person name="Rivas-Marin E."/>
            <person name="Kohn T."/>
            <person name="Peeters S.H."/>
            <person name="Heuer A."/>
            <person name="Rast P."/>
            <person name="Oberbeckmann S."/>
            <person name="Bunk B."/>
            <person name="Jeske O."/>
            <person name="Meyerdierks A."/>
            <person name="Storesund J.E."/>
            <person name="Kallscheuer N."/>
            <person name="Luecker S."/>
            <person name="Lage O.M."/>
            <person name="Pohl T."/>
            <person name="Merkel B.J."/>
            <person name="Hornburger P."/>
            <person name="Mueller R.-W."/>
            <person name="Bruemmer F."/>
            <person name="Labrenz M."/>
            <person name="Spormann A.M."/>
            <person name="Op Den Camp H."/>
            <person name="Overmann J."/>
            <person name="Amann R."/>
            <person name="Jetten M.S.M."/>
            <person name="Mascher T."/>
            <person name="Medema M.H."/>
            <person name="Devos D.P."/>
            <person name="Kaster A.-K."/>
            <person name="Ovreas L."/>
            <person name="Rohde M."/>
            <person name="Galperin M.Y."/>
            <person name="Jogler C."/>
        </authorList>
    </citation>
    <scope>NUCLEOTIDE SEQUENCE [LARGE SCALE GENOMIC DNA]</scope>
    <source>
        <strain evidence="1 2">Mal64</strain>
    </source>
</reference>
<name>A0A5C5ZTA9_9BACT</name>
<dbReference type="Gene3D" id="3.10.490.10">
    <property type="entry name" value="Gamma-glutamyl cyclotransferase-like"/>
    <property type="match status" value="1"/>
</dbReference>
<evidence type="ECO:0000313" key="1">
    <source>
        <dbReference type="EMBL" id="TWT90305.1"/>
    </source>
</evidence>
<proteinExistence type="predicted"/>
<dbReference type="Proteomes" id="UP000315440">
    <property type="component" value="Unassembled WGS sequence"/>
</dbReference>
<comment type="caution">
    <text evidence="1">The sequence shown here is derived from an EMBL/GenBank/DDBJ whole genome shotgun (WGS) entry which is preliminary data.</text>
</comment>